<dbReference type="Gene3D" id="1.10.10.10">
    <property type="entry name" value="Winged helix-like DNA-binding domain superfamily/Winged helix DNA-binding domain"/>
    <property type="match status" value="1"/>
</dbReference>
<dbReference type="InterPro" id="IPR039422">
    <property type="entry name" value="MarR/SlyA-like"/>
</dbReference>
<dbReference type="SUPFAM" id="SSF46785">
    <property type="entry name" value="Winged helix' DNA-binding domain"/>
    <property type="match status" value="1"/>
</dbReference>
<sequence length="150" mass="17618">MSIEKEIPKNYFRNSSHKALVNIIFTSNWILERLKQFLENEDITHQQYNILRILQSSNKPLSTLKIREQMLDKMSDTSRIVERLLKKDLVNKQVCAADKRLVDVTISEKGIRLLQRLDKKTDDLDSIISNLNSHDIDSVNQLLDKIREKE</sequence>
<dbReference type="EMBL" id="CADCVN010000316">
    <property type="protein sequence ID" value="CAA9478021.1"/>
    <property type="molecule type" value="Genomic_DNA"/>
</dbReference>
<organism evidence="2">
    <name type="scientific">uncultured Segetibacter sp</name>
    <dbReference type="NCBI Taxonomy" id="481133"/>
    <lineage>
        <taxon>Bacteria</taxon>
        <taxon>Pseudomonadati</taxon>
        <taxon>Bacteroidota</taxon>
        <taxon>Chitinophagia</taxon>
        <taxon>Chitinophagales</taxon>
        <taxon>Chitinophagaceae</taxon>
        <taxon>Segetibacter</taxon>
        <taxon>environmental samples</taxon>
    </lineage>
</organism>
<gene>
    <name evidence="2" type="ORF">AVDCRST_MAG96-850</name>
</gene>
<dbReference type="AlphaFoldDB" id="A0A6J4RUI9"/>
<dbReference type="InterPro" id="IPR036390">
    <property type="entry name" value="WH_DNA-bd_sf"/>
</dbReference>
<dbReference type="InterPro" id="IPR000835">
    <property type="entry name" value="HTH_MarR-typ"/>
</dbReference>
<dbReference type="GO" id="GO:0003700">
    <property type="term" value="F:DNA-binding transcription factor activity"/>
    <property type="evidence" value="ECO:0007669"/>
    <property type="project" value="InterPro"/>
</dbReference>
<dbReference type="SMART" id="SM00347">
    <property type="entry name" value="HTH_MARR"/>
    <property type="match status" value="1"/>
</dbReference>
<dbReference type="InterPro" id="IPR036388">
    <property type="entry name" value="WH-like_DNA-bd_sf"/>
</dbReference>
<evidence type="ECO:0000313" key="2">
    <source>
        <dbReference type="EMBL" id="CAA9478021.1"/>
    </source>
</evidence>
<accession>A0A6J4RUI9</accession>
<dbReference type="PANTHER" id="PTHR33164:SF101">
    <property type="entry name" value="TRANSCRIPTIONAL REPRESSOR MPRA"/>
    <property type="match status" value="1"/>
</dbReference>
<feature type="domain" description="HTH marR-type" evidence="1">
    <location>
        <begin position="17"/>
        <end position="148"/>
    </location>
</feature>
<dbReference type="GO" id="GO:0006950">
    <property type="term" value="P:response to stress"/>
    <property type="evidence" value="ECO:0007669"/>
    <property type="project" value="TreeGrafter"/>
</dbReference>
<dbReference type="Pfam" id="PF01047">
    <property type="entry name" value="MarR"/>
    <property type="match status" value="1"/>
</dbReference>
<proteinExistence type="predicted"/>
<name>A0A6J4RUI9_9BACT</name>
<dbReference type="PRINTS" id="PR00598">
    <property type="entry name" value="HTHMARR"/>
</dbReference>
<dbReference type="PROSITE" id="PS50995">
    <property type="entry name" value="HTH_MARR_2"/>
    <property type="match status" value="1"/>
</dbReference>
<dbReference type="PANTHER" id="PTHR33164">
    <property type="entry name" value="TRANSCRIPTIONAL REGULATOR, MARR FAMILY"/>
    <property type="match status" value="1"/>
</dbReference>
<protein>
    <recommendedName>
        <fullName evidence="1">HTH marR-type domain-containing protein</fullName>
    </recommendedName>
</protein>
<reference evidence="2" key="1">
    <citation type="submission" date="2020-02" db="EMBL/GenBank/DDBJ databases">
        <authorList>
            <person name="Meier V. D."/>
        </authorList>
    </citation>
    <scope>NUCLEOTIDE SEQUENCE</scope>
    <source>
        <strain evidence="2">AVDCRST_MAG96</strain>
    </source>
</reference>
<evidence type="ECO:0000259" key="1">
    <source>
        <dbReference type="PROSITE" id="PS50995"/>
    </source>
</evidence>